<dbReference type="EMBL" id="BX284604">
    <property type="protein sequence ID" value="CCD70978.1"/>
    <property type="molecule type" value="Genomic_DNA"/>
</dbReference>
<dbReference type="ExpressionAtlas" id="H2L016">
    <property type="expression patterns" value="baseline and differential"/>
</dbReference>
<dbReference type="Bgee" id="WBGene00019664">
    <property type="expression patterns" value="Expressed in germ line (C elegans) and 4 other cell types or tissues"/>
</dbReference>
<reference evidence="1 2" key="1">
    <citation type="journal article" date="1998" name="Science">
        <title>Genome sequence of the nematode C. elegans: a platform for investigating biology.</title>
        <authorList>
            <consortium name="The C. elegans sequencing consortium"/>
            <person name="Sulson J.E."/>
            <person name="Waterston R."/>
        </authorList>
    </citation>
    <scope>NUCLEOTIDE SEQUENCE [LARGE SCALE GENOMIC DNA]</scope>
    <source>
        <strain evidence="1 2">Bristol N2</strain>
    </source>
</reference>
<dbReference type="HOGENOM" id="CLU_2148089_0_0_1"/>
<keyword evidence="2" id="KW-1185">Reference proteome</keyword>
<dbReference type="AGR" id="WB:WBGene00019664"/>
<protein>
    <submittedName>
        <fullName evidence="1">Secreted protein</fullName>
    </submittedName>
</protein>
<dbReference type="Proteomes" id="UP000001940">
    <property type="component" value="Chromosome IV"/>
</dbReference>
<evidence type="ECO:0000313" key="1">
    <source>
        <dbReference type="EMBL" id="CCD70978.1"/>
    </source>
</evidence>
<dbReference type="OrthoDB" id="6285520at2759"/>
<dbReference type="AlphaFoldDB" id="H2L016"/>
<gene>
    <name evidence="1" type="ORF">CELE_K11H12.8</name>
    <name evidence="1 3" type="ORF">K11H12.8</name>
</gene>
<evidence type="ECO:0000313" key="2">
    <source>
        <dbReference type="Proteomes" id="UP000001940"/>
    </source>
</evidence>
<evidence type="ECO:0000313" key="3">
    <source>
        <dbReference type="WormBase" id="K11H12.8b"/>
    </source>
</evidence>
<sequence>MLSRLTMTVPKVATFTSGVRFFANTAAKSARYGGGQSGFGSRVNQSSGIRSSHWTNAEGATFGTNYWKTIRLRNLCSRWSIRLRSWSSHVLRTRLKRAEYSPKKRNLAIIRP</sequence>
<keyword evidence="4" id="KW-1267">Proteomics identification</keyword>
<dbReference type="WormBase" id="K11H12.8b">
    <property type="protein sequence ID" value="CE31566"/>
    <property type="gene ID" value="WBGene00019664"/>
</dbReference>
<accession>H2L016</accession>
<name>H2L016_CAEEL</name>
<proteinExistence type="evidence at protein level"/>
<evidence type="ECO:0007829" key="4">
    <source>
        <dbReference type="PeptideAtlas" id="H2L016"/>
    </source>
</evidence>
<dbReference type="PeptideAtlas" id="H2L016"/>
<organism evidence="1 2">
    <name type="scientific">Caenorhabditis elegans</name>
    <dbReference type="NCBI Taxonomy" id="6239"/>
    <lineage>
        <taxon>Eukaryota</taxon>
        <taxon>Metazoa</taxon>
        <taxon>Ecdysozoa</taxon>
        <taxon>Nematoda</taxon>
        <taxon>Chromadorea</taxon>
        <taxon>Rhabditida</taxon>
        <taxon>Rhabditina</taxon>
        <taxon>Rhabditomorpha</taxon>
        <taxon>Rhabditoidea</taxon>
        <taxon>Rhabditidae</taxon>
        <taxon>Peloderinae</taxon>
        <taxon>Caenorhabditis</taxon>
    </lineage>
</organism>